<dbReference type="GO" id="GO:0016887">
    <property type="term" value="F:ATP hydrolysis activity"/>
    <property type="evidence" value="ECO:0007669"/>
    <property type="project" value="InterPro"/>
</dbReference>
<feature type="domain" description="ABC transmembrane type-1" evidence="15">
    <location>
        <begin position="21"/>
        <end position="303"/>
    </location>
</feature>
<dbReference type="KEGG" id="tee:Tel_13845"/>
<dbReference type="PANTHER" id="PTHR43394:SF1">
    <property type="entry name" value="ATP-BINDING CASSETTE SUB-FAMILY B MEMBER 10, MITOCHONDRIAL"/>
    <property type="match status" value="1"/>
</dbReference>
<comment type="subcellular location">
    <subcellularLocation>
        <location evidence="1">Cell membrane</location>
        <topology evidence="1">Multi-pass membrane protein</topology>
    </subcellularLocation>
</comment>
<gene>
    <name evidence="16" type="ORF">Tel_13845</name>
</gene>
<evidence type="ECO:0000256" key="1">
    <source>
        <dbReference type="ARBA" id="ARBA00004651"/>
    </source>
</evidence>
<dbReference type="Pfam" id="PF00664">
    <property type="entry name" value="ABC_membrane"/>
    <property type="match status" value="1"/>
</dbReference>
<sequence length="581" mass="64518">MTVLFKLGWFFRRYWRHYVSAFTALLAIAGLIMVPPWITGRLVDAIAQQRLTLTLLLQYLGLLLALGIVVYGLRIVWRAKLYGASYYLAALLRRRIYDHLTLMAPQFFQQHRTGDLMARATNDVTAVEMTAGEAVLALVDGVLTGLVVLAVMMLVVSWKLTLLALLPWPVMGYFMWRFGHQMHSAFSEAQHQFSRLNDHTQESLSGIRLIKAYGRESHTLADYARVTAAVSRANLAVARIDAKYEPVIFVTVGSSFLLAVGGGAWWIHQGQLSVGELTAFTMYLGYLIWPMFAYGWTLNLLERGAAAHARIEELLQTAPQIEDNGTLGPPGSTALDVAIRRFAYPGTPAPALHNVHFSIAPGASLGIVGHTGSGKTTLIHLLLRLYADEQAKIHLDGQPLADYRLAALRRQFGLVPQDPFLFSLSIAENIALGRPEASLEQIRAAARQACIDADIQALPQGYQTPVGERGITLSGGQRQRIAIARALLLDPPILILDDALSAVDVQTEARILRHLRQTRKGRSNIIVCHRLSAVVAADEIIVLRHGEIDARGRHAELLTQDGWYAQMYRYQQIEWAIDNEQ</sequence>
<dbReference type="FunFam" id="3.40.50.300:FF:000221">
    <property type="entry name" value="Multidrug ABC transporter ATP-binding protein"/>
    <property type="match status" value="1"/>
</dbReference>
<dbReference type="GO" id="GO:0005886">
    <property type="term" value="C:plasma membrane"/>
    <property type="evidence" value="ECO:0007669"/>
    <property type="project" value="UniProtKB-SubCell"/>
</dbReference>
<keyword evidence="10 13" id="KW-0472">Membrane</keyword>
<evidence type="ECO:0000256" key="5">
    <source>
        <dbReference type="ARBA" id="ARBA00022475"/>
    </source>
</evidence>
<dbReference type="GO" id="GO:0015421">
    <property type="term" value="F:ABC-type oligopeptide transporter activity"/>
    <property type="evidence" value="ECO:0007669"/>
    <property type="project" value="TreeGrafter"/>
</dbReference>
<dbReference type="PROSITE" id="PS50893">
    <property type="entry name" value="ABC_TRANSPORTER_2"/>
    <property type="match status" value="1"/>
</dbReference>
<keyword evidence="8 16" id="KW-0067">ATP-binding</keyword>
<comment type="similarity">
    <text evidence="2">Belongs to the ABC transporter superfamily. Drug exporter-2 (TC 3.A.1.117) family.</text>
</comment>
<keyword evidence="17" id="KW-1185">Reference proteome</keyword>
<name>A0A0S2TG49_9GAMM</name>
<feature type="transmembrane region" description="Helical" evidence="13">
    <location>
        <begin position="21"/>
        <end position="39"/>
    </location>
</feature>
<feature type="transmembrane region" description="Helical" evidence="13">
    <location>
        <begin position="247"/>
        <end position="268"/>
    </location>
</feature>
<dbReference type="InterPro" id="IPR017871">
    <property type="entry name" value="ABC_transporter-like_CS"/>
</dbReference>
<dbReference type="Gene3D" id="3.40.50.300">
    <property type="entry name" value="P-loop containing nucleotide triphosphate hydrolases"/>
    <property type="match status" value="1"/>
</dbReference>
<dbReference type="InterPro" id="IPR003439">
    <property type="entry name" value="ABC_transporter-like_ATP-bd"/>
</dbReference>
<evidence type="ECO:0000313" key="16">
    <source>
        <dbReference type="EMBL" id="ALP54129.1"/>
    </source>
</evidence>
<evidence type="ECO:0000256" key="11">
    <source>
        <dbReference type="ARBA" id="ARBA00034018"/>
    </source>
</evidence>
<dbReference type="Gene3D" id="1.20.1560.10">
    <property type="entry name" value="ABC transporter type 1, transmembrane domain"/>
    <property type="match status" value="1"/>
</dbReference>
<evidence type="ECO:0000256" key="4">
    <source>
        <dbReference type="ARBA" id="ARBA00022448"/>
    </source>
</evidence>
<dbReference type="AlphaFoldDB" id="A0A0S2TG49"/>
<evidence type="ECO:0000256" key="7">
    <source>
        <dbReference type="ARBA" id="ARBA00022741"/>
    </source>
</evidence>
<evidence type="ECO:0000256" key="12">
    <source>
        <dbReference type="ARBA" id="ARBA00074518"/>
    </source>
</evidence>
<dbReference type="Pfam" id="PF00005">
    <property type="entry name" value="ABC_tran"/>
    <property type="match status" value="1"/>
</dbReference>
<evidence type="ECO:0000313" key="17">
    <source>
        <dbReference type="Proteomes" id="UP000055136"/>
    </source>
</evidence>
<dbReference type="STRING" id="1748243.Tel_13845"/>
<dbReference type="PANTHER" id="PTHR43394">
    <property type="entry name" value="ATP-DEPENDENT PERMEASE MDL1, MITOCHONDRIAL"/>
    <property type="match status" value="1"/>
</dbReference>
<keyword evidence="9 13" id="KW-1133">Transmembrane helix</keyword>
<dbReference type="InterPro" id="IPR027417">
    <property type="entry name" value="P-loop_NTPase"/>
</dbReference>
<dbReference type="InterPro" id="IPR039421">
    <property type="entry name" value="Type_1_exporter"/>
</dbReference>
<organism evidence="16 17">
    <name type="scientific">Candidatus Tenderia electrophaga</name>
    <dbReference type="NCBI Taxonomy" id="1748243"/>
    <lineage>
        <taxon>Bacteria</taxon>
        <taxon>Pseudomonadati</taxon>
        <taxon>Pseudomonadota</taxon>
        <taxon>Gammaproteobacteria</taxon>
        <taxon>Candidatus Tenderiales</taxon>
        <taxon>Candidatus Tenderiaceae</taxon>
        <taxon>Candidatus Tenderia</taxon>
    </lineage>
</organism>
<keyword evidence="4" id="KW-0813">Transport</keyword>
<dbReference type="SUPFAM" id="SSF52540">
    <property type="entry name" value="P-loop containing nucleoside triphosphate hydrolases"/>
    <property type="match status" value="1"/>
</dbReference>
<feature type="transmembrane region" description="Helical" evidence="13">
    <location>
        <begin position="51"/>
        <end position="73"/>
    </location>
</feature>
<dbReference type="PROSITE" id="PS00211">
    <property type="entry name" value="ABC_TRANSPORTER_1"/>
    <property type="match status" value="1"/>
</dbReference>
<evidence type="ECO:0000256" key="10">
    <source>
        <dbReference type="ARBA" id="ARBA00023136"/>
    </source>
</evidence>
<accession>A0A0S2TG49</accession>
<keyword evidence="7" id="KW-0547">Nucleotide-binding</keyword>
<evidence type="ECO:0000256" key="13">
    <source>
        <dbReference type="SAM" id="Phobius"/>
    </source>
</evidence>
<evidence type="ECO:0000259" key="14">
    <source>
        <dbReference type="PROSITE" id="PS50893"/>
    </source>
</evidence>
<protein>
    <recommendedName>
        <fullName evidence="12">Multidrug resistance-like ATP-binding protein MdlA</fullName>
        <ecNumber evidence="3">7.6.2.2</ecNumber>
    </recommendedName>
</protein>
<evidence type="ECO:0000256" key="8">
    <source>
        <dbReference type="ARBA" id="ARBA00022840"/>
    </source>
</evidence>
<evidence type="ECO:0000259" key="15">
    <source>
        <dbReference type="PROSITE" id="PS50929"/>
    </source>
</evidence>
<dbReference type="EC" id="7.6.2.2" evidence="3"/>
<dbReference type="FunFam" id="1.20.1560.10:FF:000011">
    <property type="entry name" value="Multidrug ABC transporter ATP-binding protein"/>
    <property type="match status" value="1"/>
</dbReference>
<evidence type="ECO:0000256" key="9">
    <source>
        <dbReference type="ARBA" id="ARBA00022989"/>
    </source>
</evidence>
<dbReference type="GO" id="GO:0008559">
    <property type="term" value="F:ABC-type xenobiotic transporter activity"/>
    <property type="evidence" value="ECO:0007669"/>
    <property type="project" value="UniProtKB-EC"/>
</dbReference>
<feature type="transmembrane region" description="Helical" evidence="13">
    <location>
        <begin position="160"/>
        <end position="176"/>
    </location>
</feature>
<feature type="transmembrane region" description="Helical" evidence="13">
    <location>
        <begin position="134"/>
        <end position="154"/>
    </location>
</feature>
<dbReference type="SMART" id="SM00382">
    <property type="entry name" value="AAA"/>
    <property type="match status" value="1"/>
</dbReference>
<dbReference type="Proteomes" id="UP000055136">
    <property type="component" value="Chromosome"/>
</dbReference>
<keyword evidence="5" id="KW-1003">Cell membrane</keyword>
<keyword evidence="6 13" id="KW-0812">Transmembrane</keyword>
<dbReference type="EMBL" id="CP013099">
    <property type="protein sequence ID" value="ALP54129.1"/>
    <property type="molecule type" value="Genomic_DNA"/>
</dbReference>
<proteinExistence type="inferred from homology"/>
<dbReference type="GO" id="GO:0005524">
    <property type="term" value="F:ATP binding"/>
    <property type="evidence" value="ECO:0007669"/>
    <property type="project" value="UniProtKB-KW"/>
</dbReference>
<reference evidence="16" key="1">
    <citation type="submission" date="2015-10" db="EMBL/GenBank/DDBJ databases">
        <title>Description of Candidatus Tenderia electrophaga gen. nov, sp. nov., an Uncultivated Electroautotroph from a Biocathode Enrichment.</title>
        <authorList>
            <person name="Eddie B.J."/>
            <person name="Malanoski A.P."/>
            <person name="Wang Z."/>
            <person name="Hall R.J."/>
            <person name="Oh S.D."/>
            <person name="Heiner C."/>
            <person name="Lin B."/>
            <person name="Strycharz-Glaven S.M."/>
        </authorList>
    </citation>
    <scope>NUCLEOTIDE SEQUENCE [LARGE SCALE GENOMIC DNA]</scope>
    <source>
        <strain evidence="16">NRL1</strain>
    </source>
</reference>
<dbReference type="CDD" id="cd18541">
    <property type="entry name" value="ABC_6TM_TmrB_like"/>
    <property type="match status" value="1"/>
</dbReference>
<dbReference type="SUPFAM" id="SSF90123">
    <property type="entry name" value="ABC transporter transmembrane region"/>
    <property type="match status" value="1"/>
</dbReference>
<dbReference type="PROSITE" id="PS50929">
    <property type="entry name" value="ABC_TM1F"/>
    <property type="match status" value="1"/>
</dbReference>
<feature type="domain" description="ABC transporter" evidence="14">
    <location>
        <begin position="337"/>
        <end position="570"/>
    </location>
</feature>
<evidence type="ECO:0000256" key="3">
    <source>
        <dbReference type="ARBA" id="ARBA00012191"/>
    </source>
</evidence>
<evidence type="ECO:0000256" key="2">
    <source>
        <dbReference type="ARBA" id="ARBA00006526"/>
    </source>
</evidence>
<dbReference type="InterPro" id="IPR011527">
    <property type="entry name" value="ABC1_TM_dom"/>
</dbReference>
<evidence type="ECO:0000256" key="6">
    <source>
        <dbReference type="ARBA" id="ARBA00022692"/>
    </source>
</evidence>
<feature type="transmembrane region" description="Helical" evidence="13">
    <location>
        <begin position="280"/>
        <end position="301"/>
    </location>
</feature>
<dbReference type="InterPro" id="IPR003593">
    <property type="entry name" value="AAA+_ATPase"/>
</dbReference>
<comment type="catalytic activity">
    <reaction evidence="11">
        <text>ATP + H2O + xenobioticSide 1 = ADP + phosphate + xenobioticSide 2.</text>
        <dbReference type="EC" id="7.6.2.2"/>
    </reaction>
</comment>
<dbReference type="InterPro" id="IPR036640">
    <property type="entry name" value="ABC1_TM_sf"/>
</dbReference>